<dbReference type="EMBL" id="JASCZI010241818">
    <property type="protein sequence ID" value="MED6207333.1"/>
    <property type="molecule type" value="Genomic_DNA"/>
</dbReference>
<evidence type="ECO:0000313" key="1">
    <source>
        <dbReference type="EMBL" id="MED6207333.1"/>
    </source>
</evidence>
<proteinExistence type="predicted"/>
<comment type="caution">
    <text evidence="1">The sequence shown here is derived from an EMBL/GenBank/DDBJ whole genome shotgun (WGS) entry which is preliminary data.</text>
</comment>
<organism evidence="1 2">
    <name type="scientific">Stylosanthes scabra</name>
    <dbReference type="NCBI Taxonomy" id="79078"/>
    <lineage>
        <taxon>Eukaryota</taxon>
        <taxon>Viridiplantae</taxon>
        <taxon>Streptophyta</taxon>
        <taxon>Embryophyta</taxon>
        <taxon>Tracheophyta</taxon>
        <taxon>Spermatophyta</taxon>
        <taxon>Magnoliopsida</taxon>
        <taxon>eudicotyledons</taxon>
        <taxon>Gunneridae</taxon>
        <taxon>Pentapetalae</taxon>
        <taxon>rosids</taxon>
        <taxon>fabids</taxon>
        <taxon>Fabales</taxon>
        <taxon>Fabaceae</taxon>
        <taxon>Papilionoideae</taxon>
        <taxon>50 kb inversion clade</taxon>
        <taxon>dalbergioids sensu lato</taxon>
        <taxon>Dalbergieae</taxon>
        <taxon>Pterocarpus clade</taxon>
        <taxon>Stylosanthes</taxon>
    </lineage>
</organism>
<name>A0ABU6YEU9_9FABA</name>
<gene>
    <name evidence="1" type="ORF">PIB30_034751</name>
</gene>
<feature type="non-terminal residue" evidence="1">
    <location>
        <position position="123"/>
    </location>
</feature>
<sequence length="123" mass="13447">MHELEGYPIPTAHLIFSTSGCSPGKSICSIRDWNIQNTSPYVTREDLLDEVLIPVSIAQEKIFNSENVVSQQGGAGIRGQKEGVTVRKPGIRIHLYLGAITNLPAKLLFEDCSTLKDAPSTPR</sequence>
<protein>
    <submittedName>
        <fullName evidence="1">Uncharacterized protein</fullName>
    </submittedName>
</protein>
<dbReference type="Proteomes" id="UP001341840">
    <property type="component" value="Unassembled WGS sequence"/>
</dbReference>
<reference evidence="1 2" key="1">
    <citation type="journal article" date="2023" name="Plants (Basel)">
        <title>Bridging the Gap: Combining Genomics and Transcriptomics Approaches to Understand Stylosanthes scabra, an Orphan Legume from the Brazilian Caatinga.</title>
        <authorList>
            <person name="Ferreira-Neto J.R.C."/>
            <person name="da Silva M.D."/>
            <person name="Binneck E."/>
            <person name="de Melo N.F."/>
            <person name="da Silva R.H."/>
            <person name="de Melo A.L.T.M."/>
            <person name="Pandolfi V."/>
            <person name="Bustamante F.O."/>
            <person name="Brasileiro-Vidal A.C."/>
            <person name="Benko-Iseppon A.M."/>
        </authorList>
    </citation>
    <scope>NUCLEOTIDE SEQUENCE [LARGE SCALE GENOMIC DNA]</scope>
    <source>
        <tissue evidence="1">Leaves</tissue>
    </source>
</reference>
<evidence type="ECO:0000313" key="2">
    <source>
        <dbReference type="Proteomes" id="UP001341840"/>
    </source>
</evidence>
<keyword evidence="2" id="KW-1185">Reference proteome</keyword>
<accession>A0ABU6YEU9</accession>